<evidence type="ECO:0008006" key="3">
    <source>
        <dbReference type="Google" id="ProtNLM"/>
    </source>
</evidence>
<keyword evidence="2" id="KW-1185">Reference proteome</keyword>
<protein>
    <recommendedName>
        <fullName evidence="3">F-box domain-containing protein</fullName>
    </recommendedName>
</protein>
<dbReference type="SUPFAM" id="SSF81383">
    <property type="entry name" value="F-box domain"/>
    <property type="match status" value="1"/>
</dbReference>
<reference evidence="1 2" key="1">
    <citation type="submission" date="2023-08" db="EMBL/GenBank/DDBJ databases">
        <authorList>
            <person name="Palmer J.M."/>
        </authorList>
    </citation>
    <scope>NUCLEOTIDE SEQUENCE [LARGE SCALE GENOMIC DNA]</scope>
    <source>
        <strain evidence="1 2">TWF481</strain>
    </source>
</reference>
<proteinExistence type="predicted"/>
<name>A0AAV9WFZ2_9PEZI</name>
<dbReference type="EMBL" id="JAVHJL010000003">
    <property type="protein sequence ID" value="KAK6507747.1"/>
    <property type="molecule type" value="Genomic_DNA"/>
</dbReference>
<evidence type="ECO:0000313" key="2">
    <source>
        <dbReference type="Proteomes" id="UP001370758"/>
    </source>
</evidence>
<dbReference type="AlphaFoldDB" id="A0AAV9WFZ2"/>
<comment type="caution">
    <text evidence="1">The sequence shown here is derived from an EMBL/GenBank/DDBJ whole genome shotgun (WGS) entry which is preliminary data.</text>
</comment>
<sequence>MPIDKIPLEVQLEIASNLDDTADFIALGQTCRELRSIRLYKSVRNRFFENETRKKLTPELTGLWNSLRYKSHLFSKRENPNTDAAKKAFKPQTKEEMLGSISEIAKVRSIIRWFTLKFIKHEWRHRKEEPSPTATEIERIDNAFCALWFWMETPFEVMRIDPYNFETATSIFSEPVHLKCSTSDAGVRLGVYNFLRGRIARIKEFRLSFHTKEDLNSIATISPCTTRYFKIGVPNTAMITLGLQGLKKLLTGKRESDLLRLIPCVMHPIHRRGYPHDEHQLLHCFTSLIGHYKENSTEELSQRAFWTDPSSICINGEASWVQPGIDMNAMFWDDERAKRWGYHPAKEHLTKEEIQKREDLALLKEGQNEVKTQTCTDCEPEWECCYQL</sequence>
<evidence type="ECO:0000313" key="1">
    <source>
        <dbReference type="EMBL" id="KAK6507747.1"/>
    </source>
</evidence>
<accession>A0AAV9WFZ2</accession>
<dbReference type="InterPro" id="IPR036047">
    <property type="entry name" value="F-box-like_dom_sf"/>
</dbReference>
<organism evidence="1 2">
    <name type="scientific">Arthrobotrys musiformis</name>
    <dbReference type="NCBI Taxonomy" id="47236"/>
    <lineage>
        <taxon>Eukaryota</taxon>
        <taxon>Fungi</taxon>
        <taxon>Dikarya</taxon>
        <taxon>Ascomycota</taxon>
        <taxon>Pezizomycotina</taxon>
        <taxon>Orbiliomycetes</taxon>
        <taxon>Orbiliales</taxon>
        <taxon>Orbiliaceae</taxon>
        <taxon>Arthrobotrys</taxon>
    </lineage>
</organism>
<dbReference type="Proteomes" id="UP001370758">
    <property type="component" value="Unassembled WGS sequence"/>
</dbReference>
<gene>
    <name evidence="1" type="ORF">TWF481_006169</name>
</gene>